<dbReference type="SUPFAM" id="SSF81296">
    <property type="entry name" value="E set domains"/>
    <property type="match status" value="1"/>
</dbReference>
<dbReference type="AlphaFoldDB" id="A0A7M5UVB6"/>
<organism evidence="2 3">
    <name type="scientific">Clytia hemisphaerica</name>
    <dbReference type="NCBI Taxonomy" id="252671"/>
    <lineage>
        <taxon>Eukaryota</taxon>
        <taxon>Metazoa</taxon>
        <taxon>Cnidaria</taxon>
        <taxon>Hydrozoa</taxon>
        <taxon>Hydroidolina</taxon>
        <taxon>Leptothecata</taxon>
        <taxon>Obeliida</taxon>
        <taxon>Clytiidae</taxon>
        <taxon>Clytia</taxon>
    </lineage>
</organism>
<evidence type="ECO:0000313" key="3">
    <source>
        <dbReference type="Proteomes" id="UP000594262"/>
    </source>
</evidence>
<dbReference type="SMART" id="SM00557">
    <property type="entry name" value="IG_FLMN"/>
    <property type="match status" value="1"/>
</dbReference>
<dbReference type="InterPro" id="IPR001298">
    <property type="entry name" value="Filamin/ABP280_rpt"/>
</dbReference>
<evidence type="ECO:0000256" key="1">
    <source>
        <dbReference type="SAM" id="SignalP"/>
    </source>
</evidence>
<feature type="chain" id="PRO_5029888172" description="Cnidarian restricted protein" evidence="1">
    <location>
        <begin position="21"/>
        <end position="479"/>
    </location>
</feature>
<feature type="signal peptide" evidence="1">
    <location>
        <begin position="1"/>
        <end position="20"/>
    </location>
</feature>
<dbReference type="EnsemblMetazoa" id="CLYHEMT005091.1">
    <property type="protein sequence ID" value="CLYHEMP005091.1"/>
    <property type="gene ID" value="CLYHEMG005091"/>
</dbReference>
<dbReference type="Proteomes" id="UP000594262">
    <property type="component" value="Unplaced"/>
</dbReference>
<dbReference type="InterPro" id="IPR013783">
    <property type="entry name" value="Ig-like_fold"/>
</dbReference>
<evidence type="ECO:0000313" key="2">
    <source>
        <dbReference type="EnsemblMetazoa" id="CLYHEMP005091.1"/>
    </source>
</evidence>
<dbReference type="Gene3D" id="2.60.40.10">
    <property type="entry name" value="Immunoglobulins"/>
    <property type="match status" value="1"/>
</dbReference>
<dbReference type="PANTHER" id="PTHR16165">
    <property type="entry name" value="NXPE FAMILY MEMBER"/>
    <property type="match status" value="1"/>
</dbReference>
<proteinExistence type="predicted"/>
<reference evidence="2" key="1">
    <citation type="submission" date="2021-01" db="UniProtKB">
        <authorList>
            <consortium name="EnsemblMetazoa"/>
        </authorList>
    </citation>
    <scope>IDENTIFICATION</scope>
</reference>
<protein>
    <recommendedName>
        <fullName evidence="4">Cnidarian restricted protein</fullName>
    </recommendedName>
</protein>
<keyword evidence="3" id="KW-1185">Reference proteome</keyword>
<evidence type="ECO:0008006" key="4">
    <source>
        <dbReference type="Google" id="ProtNLM"/>
    </source>
</evidence>
<dbReference type="InterPro" id="IPR014756">
    <property type="entry name" value="Ig_E-set"/>
</dbReference>
<dbReference type="GeneID" id="136822384"/>
<accession>A0A7M5UVB6</accession>
<dbReference type="RefSeq" id="XP_066934734.1">
    <property type="nucleotide sequence ID" value="XM_067078633.1"/>
</dbReference>
<keyword evidence="1" id="KW-0732">Signal</keyword>
<name>A0A7M5UVB6_9CNID</name>
<dbReference type="OrthoDB" id="6018972at2759"/>
<dbReference type="PANTHER" id="PTHR16165:SF5">
    <property type="entry name" value="NXPE FAMILY MEMBER 3"/>
    <property type="match status" value="1"/>
</dbReference>
<sequence>MLQISLLLTTWVAIFHVTWSQSLEMTDAFQKNLCHDRWSVMDWQSIIRPCRPYMQFGTEKRSIEKYRTSPKWSHTLGLDLEKTGVFNKITIQTRTADGHNKQEGGDTWRVFVRGADRITPSITDLNNGVYETKFIAMQPGHYKAEIVLESTLCEAFKDPPQDWLKRDSAIIIGDEKNSKLLWEPLRGGNISFKIEQSPKNVTQDLRQNLKRWKESCGRQYKCDPLLWKGFGRWVNKTWTPYIDDEILEYNNEDGIESCFKHKEGVFKMVGDEMTQELSERLKTKDLCKNVFKECIPYEDDTSEKKNITPQKTFSTAMHLKRLKEIISKSEMGKESGLLLTYGHPFVRNLGFKKYRTFIDRAAKILKEKYKGKAVWRTISTKWRDSDDPNNHFNNHQRVKLFNAYATSTMCNNGIPVLDVFQMSESAPNGDRKSLLKNVEKILTQYYRRNPAKACVKRTVNKKKALSSAMLTDITKIGTK</sequence>